<name>U1PHC0_9EURY</name>
<reference evidence="2 3" key="1">
    <citation type="journal article" date="2013" name="PLoS ONE">
        <title>Assembly-driven community genomics of a hypersaline microbial ecosystem.</title>
        <authorList>
            <person name="Podell S."/>
            <person name="Ugalde J.A."/>
            <person name="Narasingarao P."/>
            <person name="Banfield J.F."/>
            <person name="Heidelberg K.B."/>
            <person name="Allen E.E."/>
        </authorList>
    </citation>
    <scope>NUCLEOTIDE SEQUENCE [LARGE SCALE GENOMIC DNA]</scope>
    <source>
        <strain evidence="3">J07HQW1</strain>
    </source>
</reference>
<dbReference type="Proteomes" id="UP000030649">
    <property type="component" value="Unassembled WGS sequence"/>
</dbReference>
<accession>U1PHC0</accession>
<dbReference type="EMBL" id="KE356560">
    <property type="protein sequence ID" value="ERG93032.1"/>
    <property type="molecule type" value="Genomic_DNA"/>
</dbReference>
<evidence type="ECO:0000313" key="3">
    <source>
        <dbReference type="Proteomes" id="UP000030649"/>
    </source>
</evidence>
<evidence type="ECO:0000256" key="1">
    <source>
        <dbReference type="SAM" id="MobiDB-lite"/>
    </source>
</evidence>
<feature type="region of interest" description="Disordered" evidence="1">
    <location>
        <begin position="1"/>
        <end position="38"/>
    </location>
</feature>
<dbReference type="HOGENOM" id="CLU_3322891_0_0_2"/>
<feature type="compositionally biased region" description="Basic and acidic residues" evidence="1">
    <location>
        <begin position="10"/>
        <end position="32"/>
    </location>
</feature>
<protein>
    <submittedName>
        <fullName evidence="2">Uncharacterized protein</fullName>
    </submittedName>
</protein>
<sequence length="38" mass="4503">MSTAVEIDEDTKSKLEELQMESRLKTREESSTKKFPYH</sequence>
<dbReference type="AlphaFoldDB" id="U1PHC0"/>
<organism evidence="2 3">
    <name type="scientific">Haloquadratum walsbyi J07HQW1</name>
    <dbReference type="NCBI Taxonomy" id="1238424"/>
    <lineage>
        <taxon>Archaea</taxon>
        <taxon>Methanobacteriati</taxon>
        <taxon>Methanobacteriota</taxon>
        <taxon>Stenosarchaea group</taxon>
        <taxon>Halobacteria</taxon>
        <taxon>Halobacteriales</taxon>
        <taxon>Haloferacaceae</taxon>
        <taxon>Haloquadratum</taxon>
    </lineage>
</organism>
<evidence type="ECO:0000313" key="2">
    <source>
        <dbReference type="EMBL" id="ERG93032.1"/>
    </source>
</evidence>
<proteinExistence type="predicted"/>
<gene>
    <name evidence="2" type="ORF">J07HQW1_03085</name>
</gene>